<reference evidence="3" key="2">
    <citation type="journal article" date="2023" name="IMA Fungus">
        <title>Comparative genomic study of the Penicillium genus elucidates a diverse pangenome and 15 lateral gene transfer events.</title>
        <authorList>
            <person name="Petersen C."/>
            <person name="Sorensen T."/>
            <person name="Nielsen M.R."/>
            <person name="Sondergaard T.E."/>
            <person name="Sorensen J.L."/>
            <person name="Fitzpatrick D.A."/>
            <person name="Frisvad J.C."/>
            <person name="Nielsen K.L."/>
        </authorList>
    </citation>
    <scope>NUCLEOTIDE SEQUENCE</scope>
    <source>
        <strain evidence="3">IBT 29677</strain>
    </source>
</reference>
<feature type="chain" id="PRO_5040893715" description="Extracellular membrane protein CFEM domain-containing protein" evidence="2">
    <location>
        <begin position="22"/>
        <end position="273"/>
    </location>
</feature>
<dbReference type="RefSeq" id="XP_056494211.1">
    <property type="nucleotide sequence ID" value="XM_056625629.1"/>
</dbReference>
<evidence type="ECO:0000313" key="4">
    <source>
        <dbReference type="Proteomes" id="UP001147747"/>
    </source>
</evidence>
<dbReference type="AlphaFoldDB" id="A0A9X0BEP6"/>
<evidence type="ECO:0000256" key="2">
    <source>
        <dbReference type="SAM" id="SignalP"/>
    </source>
</evidence>
<reference evidence="3" key="1">
    <citation type="submission" date="2022-12" db="EMBL/GenBank/DDBJ databases">
        <authorList>
            <person name="Petersen C."/>
        </authorList>
    </citation>
    <scope>NUCLEOTIDE SEQUENCE</scope>
    <source>
        <strain evidence="3">IBT 29677</strain>
    </source>
</reference>
<dbReference type="GeneID" id="81364609"/>
<keyword evidence="2" id="KW-0732">Signal</keyword>
<dbReference type="Proteomes" id="UP001147747">
    <property type="component" value="Unassembled WGS sequence"/>
</dbReference>
<evidence type="ECO:0000256" key="1">
    <source>
        <dbReference type="SAM" id="MobiDB-lite"/>
    </source>
</evidence>
<evidence type="ECO:0000313" key="3">
    <source>
        <dbReference type="EMBL" id="KAJ5414365.1"/>
    </source>
</evidence>
<gene>
    <name evidence="3" type="ORF">N7509_000992</name>
</gene>
<organism evidence="3 4">
    <name type="scientific">Penicillium cosmopolitanum</name>
    <dbReference type="NCBI Taxonomy" id="1131564"/>
    <lineage>
        <taxon>Eukaryota</taxon>
        <taxon>Fungi</taxon>
        <taxon>Dikarya</taxon>
        <taxon>Ascomycota</taxon>
        <taxon>Pezizomycotina</taxon>
        <taxon>Eurotiomycetes</taxon>
        <taxon>Eurotiomycetidae</taxon>
        <taxon>Eurotiales</taxon>
        <taxon>Aspergillaceae</taxon>
        <taxon>Penicillium</taxon>
    </lineage>
</organism>
<sequence>MLFFSLPRAAFFALLLSSVLALQLPELFSRQEPGSPNYECHEDCGLVTAFWHKDGEYCDNPDFQKHLSNCLKCALTEDVWKYYGENVKNAANKCHVDATPSPSSAQGPSPATASGTGSGESSSSLTTTTGEASTSKTVCPVTHTSHLFLNLISFIGDFFFHHHIRYRKKLLLGFRIHLEDFRGKTGTTPATTGESSSAKTTAEHTSTIVTASGTPHLSTSVTASVTSHVSSSAKGTSPTTSSSASSVFNAATPIQQNAVLAALMGVLAWAFAA</sequence>
<dbReference type="OrthoDB" id="4160690at2759"/>
<name>A0A9X0BEP6_9EURO</name>
<evidence type="ECO:0008006" key="5">
    <source>
        <dbReference type="Google" id="ProtNLM"/>
    </source>
</evidence>
<proteinExistence type="predicted"/>
<feature type="region of interest" description="Disordered" evidence="1">
    <location>
        <begin position="183"/>
        <end position="204"/>
    </location>
</feature>
<feature type="compositionally biased region" description="Polar residues" evidence="1">
    <location>
        <begin position="185"/>
        <end position="204"/>
    </location>
</feature>
<accession>A0A9X0BEP6</accession>
<dbReference type="EMBL" id="JAPZBU010000003">
    <property type="protein sequence ID" value="KAJ5414365.1"/>
    <property type="molecule type" value="Genomic_DNA"/>
</dbReference>
<feature type="signal peptide" evidence="2">
    <location>
        <begin position="1"/>
        <end position="21"/>
    </location>
</feature>
<keyword evidence="4" id="KW-1185">Reference proteome</keyword>
<feature type="region of interest" description="Disordered" evidence="1">
    <location>
        <begin position="98"/>
        <end position="131"/>
    </location>
</feature>
<comment type="caution">
    <text evidence="3">The sequence shown here is derived from an EMBL/GenBank/DDBJ whole genome shotgun (WGS) entry which is preliminary data.</text>
</comment>
<protein>
    <recommendedName>
        <fullName evidence="5">Extracellular membrane protein CFEM domain-containing protein</fullName>
    </recommendedName>
</protein>